<dbReference type="GO" id="GO:0004519">
    <property type="term" value="F:endonuclease activity"/>
    <property type="evidence" value="ECO:0007669"/>
    <property type="project" value="UniProtKB-KW"/>
</dbReference>
<organism evidence="2 4">
    <name type="scientific">Acetobacter cibinongensis</name>
    <dbReference type="NCBI Taxonomy" id="146475"/>
    <lineage>
        <taxon>Bacteria</taxon>
        <taxon>Pseudomonadati</taxon>
        <taxon>Pseudomonadota</taxon>
        <taxon>Alphaproteobacteria</taxon>
        <taxon>Acetobacterales</taxon>
        <taxon>Acetobacteraceae</taxon>
        <taxon>Acetobacter</taxon>
    </lineage>
</organism>
<evidence type="ECO:0000313" key="5">
    <source>
        <dbReference type="Proteomes" id="UP000321891"/>
    </source>
</evidence>
<keyword evidence="2" id="KW-0255">Endonuclease</keyword>
<sequence>MVPDTAPQLFPEMNGMRLEVFKTLWGDNRPWHHAVQEVRAAGFTGIEARIPATPADAQQQAQLLKHADMPYIGIAMTGGGVIPSQNATLEHHLTDLRSNLERAALMAPRFINVLGGNDRWSATQQAEFITQAHAIGQETGITCVFETHRSRILANPWITLDVLPHVPEDVLFTLDISHWVVCCERLLNDPADDFSAFFKRVHHIQARIGYDQGPQIPHPAAPEYAECVRFHQHVWEQVWRAQKARGYAISTLTPECGPDGYVHTLPFTNAPVADLWEMNTWIGQTEQKHFQTLFPQ</sequence>
<evidence type="ECO:0000259" key="1">
    <source>
        <dbReference type="Pfam" id="PF01261"/>
    </source>
</evidence>
<dbReference type="Gene3D" id="3.20.20.150">
    <property type="entry name" value="Divalent-metal-dependent TIM barrel enzymes"/>
    <property type="match status" value="1"/>
</dbReference>
<dbReference type="EMBL" id="BJVU01000010">
    <property type="protein sequence ID" value="GEL59612.1"/>
    <property type="molecule type" value="Genomic_DNA"/>
</dbReference>
<accession>A0A0D6MZY0</accession>
<dbReference type="STRING" id="1231339.Abci_002_111"/>
<accession>A0A6N3SR70</accession>
<feature type="domain" description="Xylose isomerase-like TIM barrel" evidence="1">
    <location>
        <begin position="35"/>
        <end position="206"/>
    </location>
</feature>
<name>A0A0D6MZY0_9PROT</name>
<keyword evidence="2" id="KW-0540">Nuclease</keyword>
<dbReference type="AlphaFoldDB" id="A0A0D6MZY0"/>
<dbReference type="SUPFAM" id="SSF51658">
    <property type="entry name" value="Xylose isomerase-like"/>
    <property type="match status" value="1"/>
</dbReference>
<dbReference type="InterPro" id="IPR013022">
    <property type="entry name" value="Xyl_isomerase-like_TIM-brl"/>
</dbReference>
<evidence type="ECO:0000313" key="3">
    <source>
        <dbReference type="EMBL" id="GEL59612.1"/>
    </source>
</evidence>
<proteinExistence type="predicted"/>
<reference evidence="3 5" key="2">
    <citation type="submission" date="2019-07" db="EMBL/GenBank/DDBJ databases">
        <title>Whole genome shotgun sequence of Acetobacter cibinongensis NBRC 16605.</title>
        <authorList>
            <person name="Hosoyama A."/>
            <person name="Uohara A."/>
            <person name="Ohji S."/>
            <person name="Ichikawa N."/>
        </authorList>
    </citation>
    <scope>NUCLEOTIDE SEQUENCE [LARGE SCALE GENOMIC DNA]</scope>
    <source>
        <strain evidence="3 5">NBRC 16605</strain>
    </source>
</reference>
<dbReference type="EMBL" id="BAMV01000002">
    <property type="protein sequence ID" value="GAN59234.1"/>
    <property type="molecule type" value="Genomic_DNA"/>
</dbReference>
<evidence type="ECO:0000313" key="4">
    <source>
        <dbReference type="Proteomes" id="UP000032671"/>
    </source>
</evidence>
<comment type="caution">
    <text evidence="2">The sequence shown here is derived from an EMBL/GenBank/DDBJ whole genome shotgun (WGS) entry which is preliminary data.</text>
</comment>
<evidence type="ECO:0000313" key="2">
    <source>
        <dbReference type="EMBL" id="GAN59234.1"/>
    </source>
</evidence>
<keyword evidence="5" id="KW-1185">Reference proteome</keyword>
<dbReference type="Pfam" id="PF01261">
    <property type="entry name" value="AP_endonuc_2"/>
    <property type="match status" value="1"/>
</dbReference>
<dbReference type="Proteomes" id="UP000032671">
    <property type="component" value="Unassembled WGS sequence"/>
</dbReference>
<gene>
    <name evidence="2" type="ORF">Abci_002_111</name>
    <name evidence="3" type="ORF">ACI01nite_22140</name>
</gene>
<protein>
    <submittedName>
        <fullName evidence="2">AP endonuclease family 2</fullName>
    </submittedName>
</protein>
<dbReference type="Proteomes" id="UP000321891">
    <property type="component" value="Unassembled WGS sequence"/>
</dbReference>
<keyword evidence="2" id="KW-0378">Hydrolase</keyword>
<dbReference type="InterPro" id="IPR036237">
    <property type="entry name" value="Xyl_isomerase-like_sf"/>
</dbReference>
<reference evidence="2 4" key="1">
    <citation type="submission" date="2012-11" db="EMBL/GenBank/DDBJ databases">
        <title>Whole genome sequence of Acetobacter cibinongensis 4H-1.</title>
        <authorList>
            <person name="Azuma Y."/>
            <person name="Higashiura N."/>
            <person name="Hirakawa H."/>
            <person name="Matsushita K."/>
        </authorList>
    </citation>
    <scope>NUCLEOTIDE SEQUENCE [LARGE SCALE GENOMIC DNA]</scope>
    <source>
        <strain evidence="2 4">4H-1</strain>
    </source>
</reference>